<evidence type="ECO:0000256" key="2">
    <source>
        <dbReference type="ARBA" id="ARBA00022529"/>
    </source>
</evidence>
<evidence type="ECO:0000256" key="3">
    <source>
        <dbReference type="ARBA" id="ARBA00022577"/>
    </source>
</evidence>
<evidence type="ECO:0000256" key="5">
    <source>
        <dbReference type="ARBA" id="ARBA00023157"/>
    </source>
</evidence>
<keyword evidence="8" id="KW-1185">Reference proteome</keyword>
<organism evidence="7 8">
    <name type="scientific">Quercus rubra</name>
    <name type="common">Northern red oak</name>
    <name type="synonym">Quercus borealis</name>
    <dbReference type="NCBI Taxonomy" id="3512"/>
    <lineage>
        <taxon>Eukaryota</taxon>
        <taxon>Viridiplantae</taxon>
        <taxon>Streptophyta</taxon>
        <taxon>Embryophyta</taxon>
        <taxon>Tracheophyta</taxon>
        <taxon>Spermatophyta</taxon>
        <taxon>Magnoliopsida</taxon>
        <taxon>eudicotyledons</taxon>
        <taxon>Gunneridae</taxon>
        <taxon>Pentapetalae</taxon>
        <taxon>rosids</taxon>
        <taxon>fabids</taxon>
        <taxon>Fagales</taxon>
        <taxon>Fagaceae</taxon>
        <taxon>Quercus</taxon>
    </lineage>
</organism>
<evidence type="ECO:0000256" key="4">
    <source>
        <dbReference type="ARBA" id="ARBA00022821"/>
    </source>
</evidence>
<dbReference type="AlphaFoldDB" id="A0AAN7F448"/>
<gene>
    <name evidence="7" type="ORF">RGQ29_023004</name>
</gene>
<dbReference type="GO" id="GO:0031640">
    <property type="term" value="P:killing of cells of another organism"/>
    <property type="evidence" value="ECO:0007669"/>
    <property type="project" value="UniProtKB-KW"/>
</dbReference>
<dbReference type="GO" id="GO:0050832">
    <property type="term" value="P:defense response to fungus"/>
    <property type="evidence" value="ECO:0007669"/>
    <property type="project" value="UniProtKB-KW"/>
</dbReference>
<keyword evidence="6" id="KW-0732">Signal</keyword>
<comment type="caution">
    <text evidence="7">The sequence shown here is derived from an EMBL/GenBank/DDBJ whole genome shotgun (WGS) entry which is preliminary data.</text>
</comment>
<comment type="similarity">
    <text evidence="1">Belongs to the DEFL family.</text>
</comment>
<keyword evidence="4" id="KW-0611">Plant defense</keyword>
<evidence type="ECO:0000256" key="6">
    <source>
        <dbReference type="SAM" id="SignalP"/>
    </source>
</evidence>
<reference evidence="7 8" key="1">
    <citation type="journal article" date="2023" name="G3 (Bethesda)">
        <title>A haplotype-resolved chromosome-scale genome for Quercus rubra L. provides insights into the genetics of adaptive traits for red oak species.</title>
        <authorList>
            <person name="Kapoor B."/>
            <person name="Jenkins J."/>
            <person name="Schmutz J."/>
            <person name="Zhebentyayeva T."/>
            <person name="Kuelheim C."/>
            <person name="Coggeshall M."/>
            <person name="Heim C."/>
            <person name="Lasky J.R."/>
            <person name="Leites L."/>
            <person name="Islam-Faridi N."/>
            <person name="Romero-Severson J."/>
            <person name="DeLeo V.L."/>
            <person name="Lucas S.M."/>
            <person name="Lazic D."/>
            <person name="Gailing O."/>
            <person name="Carlson J."/>
            <person name="Staton M."/>
        </authorList>
    </citation>
    <scope>NUCLEOTIDE SEQUENCE [LARGE SCALE GENOMIC DNA]</scope>
    <source>
        <strain evidence="7">Pseudo-F2</strain>
    </source>
</reference>
<keyword evidence="3" id="KW-0295">Fungicide</keyword>
<evidence type="ECO:0000256" key="1">
    <source>
        <dbReference type="ARBA" id="ARBA00006722"/>
    </source>
</evidence>
<keyword evidence="2" id="KW-0929">Antimicrobial</keyword>
<dbReference type="PANTHER" id="PTHR33830:SF34">
    <property type="entry name" value="KNOTTIN SCORPION TOXIN-LIKE DOMAIN-CONTAINING PROTEIN"/>
    <property type="match status" value="1"/>
</dbReference>
<dbReference type="InterPro" id="IPR010851">
    <property type="entry name" value="DEFL"/>
</dbReference>
<dbReference type="EMBL" id="JAXUIC010000006">
    <property type="protein sequence ID" value="KAK4585576.1"/>
    <property type="molecule type" value="Genomic_DNA"/>
</dbReference>
<protein>
    <submittedName>
        <fullName evidence="7">Uncharacterized protein</fullName>
    </submittedName>
</protein>
<evidence type="ECO:0000313" key="7">
    <source>
        <dbReference type="EMBL" id="KAK4585576.1"/>
    </source>
</evidence>
<dbReference type="Pfam" id="PF07333">
    <property type="entry name" value="SLR1-BP"/>
    <property type="match status" value="1"/>
</dbReference>
<feature type="chain" id="PRO_5042910099" evidence="6">
    <location>
        <begin position="24"/>
        <end position="87"/>
    </location>
</feature>
<evidence type="ECO:0000313" key="8">
    <source>
        <dbReference type="Proteomes" id="UP001324115"/>
    </source>
</evidence>
<accession>A0AAN7F448</accession>
<proteinExistence type="inferred from homology"/>
<dbReference type="PANTHER" id="PTHR33830">
    <property type="entry name" value="DEFENSIN-LIKE PROTEIN 184-RELATED"/>
    <property type="match status" value="1"/>
</dbReference>
<keyword evidence="5" id="KW-1015">Disulfide bond</keyword>
<sequence>MKITCAVFVVLLWLVFSSAPAWAVFSYVPAARIPEHQCHKLIPWSICDLQKCIQECSKQPGGMGVCLKTNCFCTFYCTNPPQLYISP</sequence>
<dbReference type="Proteomes" id="UP001324115">
    <property type="component" value="Unassembled WGS sequence"/>
</dbReference>
<name>A0AAN7F448_QUERU</name>
<feature type="signal peptide" evidence="6">
    <location>
        <begin position="1"/>
        <end position="23"/>
    </location>
</feature>